<dbReference type="InterPro" id="IPR011991">
    <property type="entry name" value="ArsR-like_HTH"/>
</dbReference>
<keyword evidence="1" id="KW-0805">Transcription regulation</keyword>
<dbReference type="PANTHER" id="PTHR42756">
    <property type="entry name" value="TRANSCRIPTIONAL REGULATOR, MARR"/>
    <property type="match status" value="1"/>
</dbReference>
<evidence type="ECO:0000259" key="4">
    <source>
        <dbReference type="PROSITE" id="PS50995"/>
    </source>
</evidence>
<evidence type="ECO:0000256" key="3">
    <source>
        <dbReference type="ARBA" id="ARBA00023163"/>
    </source>
</evidence>
<sequence>MTTTGNHPPTAEEVDDLVQAADAVFFAMRKARSAGADRDGGLSLPQVTMLEPLVAEPELPVGRLAAAADVSIPTATRMLQQLESAGVVVRRRSAEDERKVLVALTADGSERLTRLLTRRRERQAEAFAVFTSAERAQLVALLRRLAPVIDIDLGARD</sequence>
<comment type="caution">
    <text evidence="5">The sequence shown here is derived from an EMBL/GenBank/DDBJ whole genome shotgun (WGS) entry which is preliminary data.</text>
</comment>
<dbReference type="Proteomes" id="UP001500192">
    <property type="component" value="Unassembled WGS sequence"/>
</dbReference>
<dbReference type="PRINTS" id="PR00598">
    <property type="entry name" value="HTHMARR"/>
</dbReference>
<feature type="domain" description="HTH marR-type" evidence="4">
    <location>
        <begin position="10"/>
        <end position="147"/>
    </location>
</feature>
<dbReference type="CDD" id="cd00090">
    <property type="entry name" value="HTH_ARSR"/>
    <property type="match status" value="1"/>
</dbReference>
<keyword evidence="6" id="KW-1185">Reference proteome</keyword>
<name>A0ABP9QYY9_9PSEU</name>
<dbReference type="EMBL" id="BAABIB010000088">
    <property type="protein sequence ID" value="GAA5169447.1"/>
    <property type="molecule type" value="Genomic_DNA"/>
</dbReference>
<keyword evidence="2" id="KW-0238">DNA-binding</keyword>
<dbReference type="PROSITE" id="PS50995">
    <property type="entry name" value="HTH_MARR_2"/>
    <property type="match status" value="1"/>
</dbReference>
<evidence type="ECO:0000313" key="6">
    <source>
        <dbReference type="Proteomes" id="UP001500192"/>
    </source>
</evidence>
<dbReference type="InterPro" id="IPR036390">
    <property type="entry name" value="WH_DNA-bd_sf"/>
</dbReference>
<dbReference type="RefSeq" id="WP_346054905.1">
    <property type="nucleotide sequence ID" value="NZ_BAABIB010000088.1"/>
</dbReference>
<dbReference type="InterPro" id="IPR000835">
    <property type="entry name" value="HTH_MarR-typ"/>
</dbReference>
<accession>A0ABP9QYY9</accession>
<dbReference type="PANTHER" id="PTHR42756:SF1">
    <property type="entry name" value="TRANSCRIPTIONAL REPRESSOR OF EMRAB OPERON"/>
    <property type="match status" value="1"/>
</dbReference>
<gene>
    <name evidence="5" type="ORF">GCM10023214_46500</name>
</gene>
<proteinExistence type="predicted"/>
<reference evidence="6" key="1">
    <citation type="journal article" date="2019" name="Int. J. Syst. Evol. Microbiol.">
        <title>The Global Catalogue of Microorganisms (GCM) 10K type strain sequencing project: providing services to taxonomists for standard genome sequencing and annotation.</title>
        <authorList>
            <consortium name="The Broad Institute Genomics Platform"/>
            <consortium name="The Broad Institute Genome Sequencing Center for Infectious Disease"/>
            <person name="Wu L."/>
            <person name="Ma J."/>
        </authorList>
    </citation>
    <scope>NUCLEOTIDE SEQUENCE [LARGE SCALE GENOMIC DNA]</scope>
    <source>
        <strain evidence="6">JCM 18054</strain>
    </source>
</reference>
<protein>
    <submittedName>
        <fullName evidence="5">MarR family transcriptional regulator</fullName>
    </submittedName>
</protein>
<evidence type="ECO:0000256" key="1">
    <source>
        <dbReference type="ARBA" id="ARBA00023015"/>
    </source>
</evidence>
<dbReference type="SMART" id="SM00347">
    <property type="entry name" value="HTH_MARR"/>
    <property type="match status" value="1"/>
</dbReference>
<evidence type="ECO:0000313" key="5">
    <source>
        <dbReference type="EMBL" id="GAA5169447.1"/>
    </source>
</evidence>
<dbReference type="SUPFAM" id="SSF46785">
    <property type="entry name" value="Winged helix' DNA-binding domain"/>
    <property type="match status" value="1"/>
</dbReference>
<keyword evidence="3" id="KW-0804">Transcription</keyword>
<dbReference type="Pfam" id="PF01047">
    <property type="entry name" value="MarR"/>
    <property type="match status" value="1"/>
</dbReference>
<dbReference type="InterPro" id="IPR036388">
    <property type="entry name" value="WH-like_DNA-bd_sf"/>
</dbReference>
<organism evidence="5 6">
    <name type="scientific">Amycolatopsis dongchuanensis</name>
    <dbReference type="NCBI Taxonomy" id="1070866"/>
    <lineage>
        <taxon>Bacteria</taxon>
        <taxon>Bacillati</taxon>
        <taxon>Actinomycetota</taxon>
        <taxon>Actinomycetes</taxon>
        <taxon>Pseudonocardiales</taxon>
        <taxon>Pseudonocardiaceae</taxon>
        <taxon>Amycolatopsis</taxon>
    </lineage>
</organism>
<evidence type="ECO:0000256" key="2">
    <source>
        <dbReference type="ARBA" id="ARBA00023125"/>
    </source>
</evidence>
<dbReference type="Gene3D" id="1.10.10.10">
    <property type="entry name" value="Winged helix-like DNA-binding domain superfamily/Winged helix DNA-binding domain"/>
    <property type="match status" value="1"/>
</dbReference>